<gene>
    <name evidence="2" type="ORF">KLO01_12710</name>
</gene>
<evidence type="ECO:0008006" key="4">
    <source>
        <dbReference type="Google" id="ProtNLM"/>
    </source>
</evidence>
<organism evidence="2 3">
    <name type="scientific">Knoellia locipacati</name>
    <dbReference type="NCBI Taxonomy" id="882824"/>
    <lineage>
        <taxon>Bacteria</taxon>
        <taxon>Bacillati</taxon>
        <taxon>Actinomycetota</taxon>
        <taxon>Actinomycetes</taxon>
        <taxon>Micrococcales</taxon>
        <taxon>Intrasporangiaceae</taxon>
        <taxon>Knoellia</taxon>
    </lineage>
</organism>
<name>A0A512SZ52_9MICO</name>
<sequence length="250" mass="26144">MTTFALPVRGWSRVTRPDRRPALWLWSVSLSAVVLLVALSRNASGHMGHHAEGSLLRGWLLWSLMVTAMMLPLVTPVVCRVAAGGLWARRRRTVTEVVVGYAAPWLAVGLVGLVVVQVVLPGVAGMGGMGGVAGPRVVAGVLVVAAAWHVAPPRRRLMTRCGAVQPGALAGRRASVDALRNGWTIGVRCVGTCGPAMAVMLLSHGVLLMLGVTLVLWSERVRGPNPADRPARPAQAAALLALAATVLAVA</sequence>
<feature type="transmembrane region" description="Helical" evidence="1">
    <location>
        <begin position="59"/>
        <end position="86"/>
    </location>
</feature>
<feature type="transmembrane region" description="Helical" evidence="1">
    <location>
        <begin position="230"/>
        <end position="249"/>
    </location>
</feature>
<dbReference type="Pfam" id="PF09948">
    <property type="entry name" value="PpoB2"/>
    <property type="match status" value="1"/>
</dbReference>
<dbReference type="OrthoDB" id="164118at2"/>
<protein>
    <recommendedName>
        <fullName evidence="4">DUF2182 domain-containing protein</fullName>
    </recommendedName>
</protein>
<dbReference type="EMBL" id="BKBA01000004">
    <property type="protein sequence ID" value="GEQ13224.1"/>
    <property type="molecule type" value="Genomic_DNA"/>
</dbReference>
<dbReference type="Proteomes" id="UP000321793">
    <property type="component" value="Unassembled WGS sequence"/>
</dbReference>
<evidence type="ECO:0000256" key="1">
    <source>
        <dbReference type="SAM" id="Phobius"/>
    </source>
</evidence>
<dbReference type="InterPro" id="IPR018688">
    <property type="entry name" value="PpoB2-like"/>
</dbReference>
<accession>A0A512SZ52</accession>
<keyword evidence="1" id="KW-0812">Transmembrane</keyword>
<proteinExistence type="predicted"/>
<comment type="caution">
    <text evidence="2">The sequence shown here is derived from an EMBL/GenBank/DDBJ whole genome shotgun (WGS) entry which is preliminary data.</text>
</comment>
<evidence type="ECO:0000313" key="3">
    <source>
        <dbReference type="Proteomes" id="UP000321793"/>
    </source>
</evidence>
<keyword evidence="3" id="KW-1185">Reference proteome</keyword>
<feature type="transmembrane region" description="Helical" evidence="1">
    <location>
        <begin position="132"/>
        <end position="151"/>
    </location>
</feature>
<feature type="transmembrane region" description="Helical" evidence="1">
    <location>
        <begin position="98"/>
        <end position="120"/>
    </location>
</feature>
<feature type="transmembrane region" description="Helical" evidence="1">
    <location>
        <begin position="198"/>
        <end position="218"/>
    </location>
</feature>
<reference evidence="2 3" key="1">
    <citation type="submission" date="2019-07" db="EMBL/GenBank/DDBJ databases">
        <title>Whole genome shotgun sequence of Knoellia locipacati NBRC 109775.</title>
        <authorList>
            <person name="Hosoyama A."/>
            <person name="Uohara A."/>
            <person name="Ohji S."/>
            <person name="Ichikawa N."/>
        </authorList>
    </citation>
    <scope>NUCLEOTIDE SEQUENCE [LARGE SCALE GENOMIC DNA]</scope>
    <source>
        <strain evidence="2 3">NBRC 109775</strain>
    </source>
</reference>
<dbReference type="RefSeq" id="WP_147063315.1">
    <property type="nucleotide sequence ID" value="NZ_BAABDN010000001.1"/>
</dbReference>
<keyword evidence="1" id="KW-0472">Membrane</keyword>
<evidence type="ECO:0000313" key="2">
    <source>
        <dbReference type="EMBL" id="GEQ13224.1"/>
    </source>
</evidence>
<dbReference type="AlphaFoldDB" id="A0A512SZ52"/>
<feature type="transmembrane region" description="Helical" evidence="1">
    <location>
        <begin position="21"/>
        <end position="39"/>
    </location>
</feature>
<keyword evidence="1" id="KW-1133">Transmembrane helix</keyword>